<gene>
    <name evidence="3" type="primary">LOC109378766</name>
</gene>
<dbReference type="RefSeq" id="XP_019490597.1">
    <property type="nucleotide sequence ID" value="XM_019635052.1"/>
</dbReference>
<sequence length="358" mass="37948">APEGGRAWGGPKRGAKRRSAGTGGRRRHSGESLVMQTSDSESLDEIDITQLMSLTISRKGLATPRSPEGPGDAPRHPSTHVKKGSLHMPGPFLSSSPRGLTSAVGEEEASSSKKTPSVVWGKVESSRLSYLAAAAAAPGGLPTPTPWKKAPQEKRSLGRGSNLALGRSFPSWGQRVPAPPPAEPVTFATISASPLLARSKKSSWVPLGIKQSKSPSAGKKSVARRTRESEPMAEEDNGGKGDRVPKGQPPAHKPGPPSLCMYHGEFSSGDFNTGSPPVPRRSQLLALSQGDVLPRGGPTASGDQELLDRPSRLKRQRRQQPPPGAEGCPQCPVLQREVDELKEQLAAMQSLTDKFFSL</sequence>
<feature type="region of interest" description="Disordered" evidence="1">
    <location>
        <begin position="1"/>
        <end position="45"/>
    </location>
</feature>
<evidence type="ECO:0000313" key="2">
    <source>
        <dbReference type="Proteomes" id="UP000694851"/>
    </source>
</evidence>
<feature type="region of interest" description="Disordered" evidence="1">
    <location>
        <begin position="136"/>
        <end position="181"/>
    </location>
</feature>
<proteinExistence type="predicted"/>
<accession>A0A8B7QQU7</accession>
<evidence type="ECO:0000256" key="1">
    <source>
        <dbReference type="SAM" id="MobiDB-lite"/>
    </source>
</evidence>
<feature type="region of interest" description="Disordered" evidence="1">
    <location>
        <begin position="57"/>
        <end position="119"/>
    </location>
</feature>
<feature type="compositionally biased region" description="Basic residues" evidence="1">
    <location>
        <begin position="13"/>
        <end position="28"/>
    </location>
</feature>
<dbReference type="OrthoDB" id="9629060at2759"/>
<feature type="non-terminal residue" evidence="3">
    <location>
        <position position="1"/>
    </location>
</feature>
<reference evidence="3" key="1">
    <citation type="submission" date="2025-08" db="UniProtKB">
        <authorList>
            <consortium name="RefSeq"/>
        </authorList>
    </citation>
    <scope>IDENTIFICATION</scope>
    <source>
        <tissue evidence="3">Muscle</tissue>
    </source>
</reference>
<dbReference type="PANTHER" id="PTHR31866">
    <property type="entry name" value="GENE 4779-RELATED"/>
    <property type="match status" value="1"/>
</dbReference>
<organism evidence="2 3">
    <name type="scientific">Hipposideros armiger</name>
    <name type="common">Great Himalayan leaf-nosed bat</name>
    <dbReference type="NCBI Taxonomy" id="186990"/>
    <lineage>
        <taxon>Eukaryota</taxon>
        <taxon>Metazoa</taxon>
        <taxon>Chordata</taxon>
        <taxon>Craniata</taxon>
        <taxon>Vertebrata</taxon>
        <taxon>Euteleostomi</taxon>
        <taxon>Mammalia</taxon>
        <taxon>Eutheria</taxon>
        <taxon>Laurasiatheria</taxon>
        <taxon>Chiroptera</taxon>
        <taxon>Yinpterochiroptera</taxon>
        <taxon>Rhinolophoidea</taxon>
        <taxon>Hipposideridae</taxon>
        <taxon>Hipposideros</taxon>
    </lineage>
</organism>
<feature type="compositionally biased region" description="Pro residues" evidence="1">
    <location>
        <begin position="247"/>
        <end position="257"/>
    </location>
</feature>
<feature type="compositionally biased region" description="Gly residues" evidence="1">
    <location>
        <begin position="1"/>
        <end position="12"/>
    </location>
</feature>
<dbReference type="Pfam" id="PF15483">
    <property type="entry name" value="DUF4641"/>
    <property type="match status" value="1"/>
</dbReference>
<dbReference type="KEGG" id="hai:109378766"/>
<name>A0A8B7QQU7_HIPAR</name>
<dbReference type="InterPro" id="IPR027822">
    <property type="entry name" value="DUF4641"/>
</dbReference>
<feature type="region of interest" description="Disordered" evidence="1">
    <location>
        <begin position="198"/>
        <end position="331"/>
    </location>
</feature>
<dbReference type="Proteomes" id="UP000694851">
    <property type="component" value="Unplaced"/>
</dbReference>
<dbReference type="AlphaFoldDB" id="A0A8B7QQU7"/>
<keyword evidence="2" id="KW-1185">Reference proteome</keyword>
<dbReference type="GeneID" id="109378766"/>
<protein>
    <submittedName>
        <fullName evidence="3">Uncharacterized protein CXorf49 homolog</fullName>
    </submittedName>
</protein>
<dbReference type="PANTHER" id="PTHR31866:SF1">
    <property type="entry name" value="GENE 4779-RELATED"/>
    <property type="match status" value="1"/>
</dbReference>
<evidence type="ECO:0000313" key="3">
    <source>
        <dbReference type="RefSeq" id="XP_019490597.1"/>
    </source>
</evidence>